<dbReference type="Pfam" id="PF07589">
    <property type="entry name" value="PEP-CTERM"/>
    <property type="match status" value="1"/>
</dbReference>
<evidence type="ECO:0000313" key="3">
    <source>
        <dbReference type="EMBL" id="AWI52535.1"/>
    </source>
</evidence>
<keyword evidence="4" id="KW-1185">Reference proteome</keyword>
<keyword evidence="1" id="KW-0732">Signal</keyword>
<feature type="domain" description="Ice-binding protein C-terminal" evidence="2">
    <location>
        <begin position="243"/>
        <end position="266"/>
    </location>
</feature>
<dbReference type="Proteomes" id="UP000244892">
    <property type="component" value="Chromosome"/>
</dbReference>
<dbReference type="OrthoDB" id="9149885at2"/>
<evidence type="ECO:0000259" key="2">
    <source>
        <dbReference type="Pfam" id="PF07589"/>
    </source>
</evidence>
<organism evidence="3 4">
    <name type="scientific">Aquabacterium olei</name>
    <dbReference type="NCBI Taxonomy" id="1296669"/>
    <lineage>
        <taxon>Bacteria</taxon>
        <taxon>Pseudomonadati</taxon>
        <taxon>Pseudomonadota</taxon>
        <taxon>Betaproteobacteria</taxon>
        <taxon>Burkholderiales</taxon>
        <taxon>Aquabacterium</taxon>
    </lineage>
</organism>
<evidence type="ECO:0000256" key="1">
    <source>
        <dbReference type="SAM" id="SignalP"/>
    </source>
</evidence>
<evidence type="ECO:0000313" key="4">
    <source>
        <dbReference type="Proteomes" id="UP000244892"/>
    </source>
</evidence>
<sequence length="269" mass="26759">MKFAMKSIVAAAAFLAVGVASAATQTVAVGGSVNGFTLVGGTGALTFDRSLVTAINTGAIQLSAATPATATLVKTSTGKYSNVEGSRPVFNAPITSLKVDTATNQVTDAYTAGGALMVAPAEIEGDANLASTGGSLSVTNIHVDLVAKKVFVDINGANGVGTKTNYYLWDVTTISGDTALKDGTALTSITGLTIAGGTTGEAFNTFAKSLGLTETGIVAMRGITNYGSIASSITAKAGAVTPAVPEPSTYALMGLGLVGIAAVARRRAK</sequence>
<dbReference type="NCBIfam" id="TIGR02595">
    <property type="entry name" value="PEP_CTERM"/>
    <property type="match status" value="1"/>
</dbReference>
<dbReference type="AlphaFoldDB" id="A0A2U8FND0"/>
<dbReference type="RefSeq" id="WP_109034707.1">
    <property type="nucleotide sequence ID" value="NZ_CP029210.1"/>
</dbReference>
<dbReference type="KEGG" id="aon:DEH84_03180"/>
<dbReference type="InterPro" id="IPR013424">
    <property type="entry name" value="Ice-binding_C"/>
</dbReference>
<reference evidence="3 4" key="1">
    <citation type="submission" date="2018-05" db="EMBL/GenBank/DDBJ databases">
        <title>complete genome sequence of Aquabacterium olei NBRC 110486.</title>
        <authorList>
            <person name="Tang B."/>
            <person name="Chang J."/>
            <person name="Zhang L."/>
            <person name="Yang H."/>
        </authorList>
    </citation>
    <scope>NUCLEOTIDE SEQUENCE [LARGE SCALE GENOMIC DNA]</scope>
    <source>
        <strain evidence="3 4">NBRC 110486</strain>
    </source>
</reference>
<accession>A0A2U8FND0</accession>
<name>A0A2U8FND0_9BURK</name>
<dbReference type="EMBL" id="CP029210">
    <property type="protein sequence ID" value="AWI52535.1"/>
    <property type="molecule type" value="Genomic_DNA"/>
</dbReference>
<proteinExistence type="predicted"/>
<gene>
    <name evidence="3" type="ORF">DEH84_03180</name>
</gene>
<feature type="signal peptide" evidence="1">
    <location>
        <begin position="1"/>
        <end position="22"/>
    </location>
</feature>
<protein>
    <recommendedName>
        <fullName evidence="2">Ice-binding protein C-terminal domain-containing protein</fullName>
    </recommendedName>
</protein>
<feature type="chain" id="PRO_5015971972" description="Ice-binding protein C-terminal domain-containing protein" evidence="1">
    <location>
        <begin position="23"/>
        <end position="269"/>
    </location>
</feature>